<gene>
    <name evidence="1" type="ORF">BRE01_21560</name>
</gene>
<dbReference type="RefSeq" id="WP_084765618.1">
    <property type="nucleotide sequence ID" value="NZ_BEXF01000042.1"/>
</dbReference>
<dbReference type="InterPro" id="IPR009229">
    <property type="entry name" value="AgrD"/>
</dbReference>
<name>A0ABQ0TLZ9_9BACL</name>
<organism evidence="1 2">
    <name type="scientific">Brevibacillus reuszeri</name>
    <dbReference type="NCBI Taxonomy" id="54915"/>
    <lineage>
        <taxon>Bacteria</taxon>
        <taxon>Bacillati</taxon>
        <taxon>Bacillota</taxon>
        <taxon>Bacilli</taxon>
        <taxon>Bacillales</taxon>
        <taxon>Paenibacillaceae</taxon>
        <taxon>Brevibacillus</taxon>
    </lineage>
</organism>
<reference evidence="1 2" key="1">
    <citation type="submission" date="2019-06" db="EMBL/GenBank/DDBJ databases">
        <title>Whole genome shotgun sequence of Brevibacillus reuszeri NBRC 15719.</title>
        <authorList>
            <person name="Hosoyama A."/>
            <person name="Uohara A."/>
            <person name="Ohji S."/>
            <person name="Ichikawa N."/>
        </authorList>
    </citation>
    <scope>NUCLEOTIDE SEQUENCE [LARGE SCALE GENOMIC DNA]</scope>
    <source>
        <strain evidence="1 2">NBRC 15719</strain>
    </source>
</reference>
<evidence type="ECO:0000313" key="2">
    <source>
        <dbReference type="Proteomes" id="UP000319578"/>
    </source>
</evidence>
<proteinExistence type="predicted"/>
<dbReference type="EMBL" id="BJON01000008">
    <property type="protein sequence ID" value="GED68454.1"/>
    <property type="molecule type" value="Genomic_DNA"/>
</dbReference>
<dbReference type="Proteomes" id="UP000319578">
    <property type="component" value="Unassembled WGS sequence"/>
</dbReference>
<evidence type="ECO:0008006" key="3">
    <source>
        <dbReference type="Google" id="ProtNLM"/>
    </source>
</evidence>
<sequence>MRKMMEKMTKAATFGFASFLSVVAVTTVNVASPWLTNSPKVPNELLKK</sequence>
<keyword evidence="2" id="KW-1185">Reference proteome</keyword>
<dbReference type="NCBIfam" id="TIGR04223">
    <property type="entry name" value="quorum_AgrD"/>
    <property type="match status" value="1"/>
</dbReference>
<comment type="caution">
    <text evidence="1">The sequence shown here is derived from an EMBL/GenBank/DDBJ whole genome shotgun (WGS) entry which is preliminary data.</text>
</comment>
<protein>
    <recommendedName>
        <fullName evidence="3">Cyclic lactone autoinducer peptide</fullName>
    </recommendedName>
</protein>
<accession>A0ABQ0TLZ9</accession>
<evidence type="ECO:0000313" key="1">
    <source>
        <dbReference type="EMBL" id="GED68454.1"/>
    </source>
</evidence>